<dbReference type="EMBL" id="VCIW01000015">
    <property type="protein sequence ID" value="TLS50337.1"/>
    <property type="molecule type" value="Genomic_DNA"/>
</dbReference>
<dbReference type="RefSeq" id="WP_138196047.1">
    <property type="nucleotide sequence ID" value="NZ_VCIW01000015.1"/>
</dbReference>
<accession>A0A5R9G1W2</accession>
<dbReference type="InterPro" id="IPR019808">
    <property type="entry name" value="Histidine_triad_CS"/>
</dbReference>
<organism evidence="5 6">
    <name type="scientific">Paenibacillus antri</name>
    <dbReference type="NCBI Taxonomy" id="2582848"/>
    <lineage>
        <taxon>Bacteria</taxon>
        <taxon>Bacillati</taxon>
        <taxon>Bacillota</taxon>
        <taxon>Bacilli</taxon>
        <taxon>Bacillales</taxon>
        <taxon>Paenibacillaceae</taxon>
        <taxon>Paenibacillus</taxon>
    </lineage>
</organism>
<dbReference type="InterPro" id="IPR001310">
    <property type="entry name" value="Histidine_triad_HIT"/>
</dbReference>
<evidence type="ECO:0000256" key="1">
    <source>
        <dbReference type="PIRSR" id="PIRSR601310-1"/>
    </source>
</evidence>
<dbReference type="Proteomes" id="UP000309676">
    <property type="component" value="Unassembled WGS sequence"/>
</dbReference>
<dbReference type="Gene3D" id="3.30.428.10">
    <property type="entry name" value="HIT-like"/>
    <property type="match status" value="1"/>
</dbReference>
<sequence length="114" mass="12290">MADCIFCKIVEGAVPSKKVLETDTVLAFHDIQPSAPVHVLLIPKKHIPTMNDVTAEDAAAIGDIALAAQQVAEALGIKDRGYRLINNCNDEGGQVVYHLHFHLLGGEKLGPILR</sequence>
<feature type="active site" description="Tele-AMP-histidine intermediate" evidence="1">
    <location>
        <position position="100"/>
    </location>
</feature>
<evidence type="ECO:0000256" key="2">
    <source>
        <dbReference type="PIRSR" id="PIRSR601310-3"/>
    </source>
</evidence>
<comment type="caution">
    <text evidence="5">The sequence shown here is derived from an EMBL/GenBank/DDBJ whole genome shotgun (WGS) entry which is preliminary data.</text>
</comment>
<evidence type="ECO:0000313" key="5">
    <source>
        <dbReference type="EMBL" id="TLS50337.1"/>
    </source>
</evidence>
<protein>
    <submittedName>
        <fullName evidence="5">Histidine triad nucleotide-binding protein</fullName>
    </submittedName>
</protein>
<gene>
    <name evidence="5" type="ORF">FE782_20120</name>
</gene>
<feature type="short sequence motif" description="Histidine triad motif" evidence="2 3">
    <location>
        <begin position="98"/>
        <end position="102"/>
    </location>
</feature>
<dbReference type="CDD" id="cd01276">
    <property type="entry name" value="PKCI_related"/>
    <property type="match status" value="1"/>
</dbReference>
<proteinExistence type="predicted"/>
<dbReference type="InterPro" id="IPR036265">
    <property type="entry name" value="HIT-like_sf"/>
</dbReference>
<dbReference type="PRINTS" id="PR00332">
    <property type="entry name" value="HISTRIAD"/>
</dbReference>
<dbReference type="OrthoDB" id="9784774at2"/>
<dbReference type="PANTHER" id="PTHR23089">
    <property type="entry name" value="HISTIDINE TRIAD HIT PROTEIN"/>
    <property type="match status" value="1"/>
</dbReference>
<dbReference type="GO" id="GO:0003824">
    <property type="term" value="F:catalytic activity"/>
    <property type="evidence" value="ECO:0007669"/>
    <property type="project" value="InterPro"/>
</dbReference>
<dbReference type="PROSITE" id="PS00892">
    <property type="entry name" value="HIT_1"/>
    <property type="match status" value="1"/>
</dbReference>
<dbReference type="SUPFAM" id="SSF54197">
    <property type="entry name" value="HIT-like"/>
    <property type="match status" value="1"/>
</dbReference>
<reference evidence="5 6" key="1">
    <citation type="submission" date="2019-05" db="EMBL/GenBank/DDBJ databases">
        <authorList>
            <person name="Narsing Rao M.P."/>
            <person name="Li W.J."/>
        </authorList>
    </citation>
    <scope>NUCLEOTIDE SEQUENCE [LARGE SCALE GENOMIC DNA]</scope>
    <source>
        <strain evidence="5 6">SYSU_K30003</strain>
    </source>
</reference>
<dbReference type="Pfam" id="PF01230">
    <property type="entry name" value="HIT"/>
    <property type="match status" value="1"/>
</dbReference>
<evidence type="ECO:0000313" key="6">
    <source>
        <dbReference type="Proteomes" id="UP000309676"/>
    </source>
</evidence>
<evidence type="ECO:0000259" key="4">
    <source>
        <dbReference type="PROSITE" id="PS51084"/>
    </source>
</evidence>
<dbReference type="PROSITE" id="PS51084">
    <property type="entry name" value="HIT_2"/>
    <property type="match status" value="1"/>
</dbReference>
<dbReference type="InterPro" id="IPR011146">
    <property type="entry name" value="HIT-like"/>
</dbReference>
<evidence type="ECO:0000256" key="3">
    <source>
        <dbReference type="PROSITE-ProRule" id="PRU00464"/>
    </source>
</evidence>
<keyword evidence="6" id="KW-1185">Reference proteome</keyword>
<feature type="domain" description="HIT" evidence="4">
    <location>
        <begin position="5"/>
        <end position="114"/>
    </location>
</feature>
<name>A0A5R9G1W2_9BACL</name>
<dbReference type="AlphaFoldDB" id="A0A5R9G1W2"/>